<feature type="region of interest" description="Disordered" evidence="3">
    <location>
        <begin position="724"/>
        <end position="780"/>
    </location>
</feature>
<dbReference type="STRING" id="451379.A0A0N5AMT6"/>
<reference evidence="6" key="1">
    <citation type="submission" date="2017-02" db="UniProtKB">
        <authorList>
            <consortium name="WormBaseParasite"/>
        </authorList>
    </citation>
    <scope>IDENTIFICATION</scope>
</reference>
<feature type="region of interest" description="Disordered" evidence="3">
    <location>
        <begin position="1139"/>
        <end position="1161"/>
    </location>
</feature>
<feature type="compositionally biased region" description="Polar residues" evidence="3">
    <location>
        <begin position="961"/>
        <end position="976"/>
    </location>
</feature>
<feature type="domain" description="NADH:flavin oxidoreductase/NADH oxidase N-terminal" evidence="4">
    <location>
        <begin position="59"/>
        <end position="348"/>
    </location>
</feature>
<feature type="compositionally biased region" description="Basic and acidic residues" evidence="3">
    <location>
        <begin position="886"/>
        <end position="900"/>
    </location>
</feature>
<evidence type="ECO:0000256" key="1">
    <source>
        <dbReference type="ARBA" id="ARBA00022630"/>
    </source>
</evidence>
<dbReference type="Gene3D" id="3.20.20.70">
    <property type="entry name" value="Aldolase class I"/>
    <property type="match status" value="1"/>
</dbReference>
<dbReference type="Proteomes" id="UP000046393">
    <property type="component" value="Unplaced"/>
</dbReference>
<proteinExistence type="predicted"/>
<feature type="region of interest" description="Disordered" evidence="3">
    <location>
        <begin position="506"/>
        <end position="533"/>
    </location>
</feature>
<feature type="compositionally biased region" description="Low complexity" evidence="3">
    <location>
        <begin position="1191"/>
        <end position="1201"/>
    </location>
</feature>
<dbReference type="InterPro" id="IPR013785">
    <property type="entry name" value="Aldolase_TIM"/>
</dbReference>
<dbReference type="Pfam" id="PF00724">
    <property type="entry name" value="Oxidored_FMN"/>
    <property type="match status" value="1"/>
</dbReference>
<sequence>MSTDTLLPKERWESSPADPTILAEGFRFPYACNIITPNRFIKSALSEHLATFDKNDMSKSGIPTEELINLYRKFAEGGFGIIVTGCIMVNGRDLEAEGNVIIDKDFDSEARREAFKRWVLAGKANGSLMIAQLFHPGKQAVNLPNRSNIDINNYTREEIRKLIEEYAYAAKFAQECGFDGVEICSAYYYTLGQFLTDGDNQRSDEYGGSLENRSRLLFSILHKLRMRLPRQDNFVFGVKLYPGNFKPGYVEDNFADFIHNLEKSGFDYVTFTDHCFSLSKLMNKHAKKEHFYQTVIPEAKKNLTRTKLILTGNIVTLSDMCEAVQKRWAAGIALGKSISFEPDLPKKMLNHEVSGAAKSLIDPGDYVTAEQAAGTQLWQHANNCEVLDTSDPAGIEAFKTCLAEFNGLQLKEKDAGDKSVHYPKMLINEGKFSALAETPLKVQAEPEKFEEEIHEVEEKDLKKVISPIEMHTQTTADSFKSFERRFEDDGNTEITEESFEKVTTSNTDFIEPKNDFENHPPQNTSAEGSGLLSQVAKKTDSLVENFKTGLDELTEKILGKDQEEAKPEETKITVEATEMAPIDKEITEAPLKMDAEKTVDHAKDVVDKPQEGEEDFTVKTVHNEEASKVEKDGAEKSFIEVAKEKGEDLFEDAKETGNDFIKAGKDFIEAKIETGKEYTDMAKDAVKSYFGGLGETSSNLPDLDKPSGSPELREIIAGITSDNKEVISGLQEEQSEPKTDAAEPLKEQESIPNLASEEKIQSNHVAPLETKNEAPSDENVVALPAEGVSSTTDEEKKQNIDTVAAEIADDIEESIQKVILHNISLGGLISDHHKKVHTPRDKQEVVAGITADNQKIISNIVDDNAAPEIPQQFVITTTVGTSKPPAKIDEPLKQPEDSTDNEFKDVKQWLVFTRDQTDSNDISNEPEIQKVQTTSLGKKDNDEYRNVKQWLMFTKQPPTPSSEAAASENEQPTDSVPTIEDHFKHVKQWLVFNRDETPLATVEAEAISTSVPQSLPSLESHSTSEPLVKGDASHSDEFSVADGSSTTHKQMFGSSLQDEKIEKVSPEGTSETVVTQEIMEDVDASKKDDGKKLSGISGFFKSAFTNPVQKLFNDAKDDAKEIEEIFDSATKEIAEQLQPDSAQTHVLNTPDDCTLSENTSEKIITTEPDGTVIEELKVTKTSTEPSNGQETTSTITTMTTKRTQKKRSSKSSKNKKGSFDDHGFDFI</sequence>
<evidence type="ECO:0000256" key="3">
    <source>
        <dbReference type="SAM" id="MobiDB-lite"/>
    </source>
</evidence>
<dbReference type="InterPro" id="IPR001155">
    <property type="entry name" value="OxRdtase_FMN_N"/>
</dbReference>
<protein>
    <submittedName>
        <fullName evidence="6">Oxidored_FMN domain-containing protein</fullName>
    </submittedName>
</protein>
<dbReference type="GO" id="GO:0016491">
    <property type="term" value="F:oxidoreductase activity"/>
    <property type="evidence" value="ECO:0007669"/>
    <property type="project" value="UniProtKB-KW"/>
</dbReference>
<feature type="region of interest" description="Disordered" evidence="3">
    <location>
        <begin position="917"/>
        <end position="940"/>
    </location>
</feature>
<dbReference type="AlphaFoldDB" id="A0A0N5AMT6"/>
<feature type="region of interest" description="Disordered" evidence="3">
    <location>
        <begin position="881"/>
        <end position="900"/>
    </location>
</feature>
<dbReference type="GO" id="GO:0010181">
    <property type="term" value="F:FMN binding"/>
    <property type="evidence" value="ECO:0007669"/>
    <property type="project" value="InterPro"/>
</dbReference>
<dbReference type="PANTHER" id="PTHR43656:SF5">
    <property type="entry name" value="NADH:FLAVIN OXIDOREDUCTASE_NADH OXIDASE N-TERMINAL DOMAIN-CONTAINING PROTEIN"/>
    <property type="match status" value="1"/>
</dbReference>
<organism evidence="5 6">
    <name type="scientific">Syphacia muris</name>
    <dbReference type="NCBI Taxonomy" id="451379"/>
    <lineage>
        <taxon>Eukaryota</taxon>
        <taxon>Metazoa</taxon>
        <taxon>Ecdysozoa</taxon>
        <taxon>Nematoda</taxon>
        <taxon>Chromadorea</taxon>
        <taxon>Rhabditida</taxon>
        <taxon>Spirurina</taxon>
        <taxon>Oxyuridomorpha</taxon>
        <taxon>Oxyuroidea</taxon>
        <taxon>Oxyuridae</taxon>
        <taxon>Syphacia</taxon>
    </lineage>
</organism>
<evidence type="ECO:0000313" key="5">
    <source>
        <dbReference type="Proteomes" id="UP000046393"/>
    </source>
</evidence>
<name>A0A0N5AMT6_9BILA</name>
<feature type="region of interest" description="Disordered" evidence="3">
    <location>
        <begin position="955"/>
        <end position="976"/>
    </location>
</feature>
<feature type="compositionally biased region" description="Polar residues" evidence="3">
    <location>
        <begin position="1179"/>
        <end position="1190"/>
    </location>
</feature>
<evidence type="ECO:0000313" key="6">
    <source>
        <dbReference type="WBParaSite" id="SMUV_0000590401-mRNA-1"/>
    </source>
</evidence>
<evidence type="ECO:0000259" key="4">
    <source>
        <dbReference type="Pfam" id="PF00724"/>
    </source>
</evidence>
<feature type="compositionally biased region" description="Basic and acidic residues" evidence="3">
    <location>
        <begin position="1217"/>
        <end position="1227"/>
    </location>
</feature>
<keyword evidence="2" id="KW-0560">Oxidoreductase</keyword>
<feature type="compositionally biased region" description="Polar residues" evidence="3">
    <location>
        <begin position="1042"/>
        <end position="1056"/>
    </location>
</feature>
<keyword evidence="1" id="KW-0285">Flavoprotein</keyword>
<keyword evidence="5" id="KW-1185">Reference proteome</keyword>
<dbReference type="WBParaSite" id="SMUV_0000590401-mRNA-1">
    <property type="protein sequence ID" value="SMUV_0000590401-mRNA-1"/>
    <property type="gene ID" value="SMUV_0000590401"/>
</dbReference>
<accession>A0A0N5AMT6</accession>
<feature type="compositionally biased region" description="Basic and acidic residues" evidence="3">
    <location>
        <begin position="735"/>
        <end position="749"/>
    </location>
</feature>
<evidence type="ECO:0000256" key="2">
    <source>
        <dbReference type="ARBA" id="ARBA00023002"/>
    </source>
</evidence>
<dbReference type="PANTHER" id="PTHR43656">
    <property type="entry name" value="BINDING OXIDOREDUCTASE, PUTATIVE (AFU_ORTHOLOGUE AFUA_2G08260)-RELATED"/>
    <property type="match status" value="1"/>
</dbReference>
<feature type="compositionally biased region" description="Polar residues" evidence="3">
    <location>
        <begin position="1010"/>
        <end position="1025"/>
    </location>
</feature>
<dbReference type="SUPFAM" id="SSF51395">
    <property type="entry name" value="FMN-linked oxidoreductases"/>
    <property type="match status" value="1"/>
</dbReference>
<feature type="region of interest" description="Disordered" evidence="3">
    <location>
        <begin position="1010"/>
        <end position="1090"/>
    </location>
</feature>
<feature type="region of interest" description="Disordered" evidence="3">
    <location>
        <begin position="1178"/>
        <end position="1227"/>
    </location>
</feature>
<feature type="compositionally biased region" description="Basic residues" evidence="3">
    <location>
        <begin position="1202"/>
        <end position="1216"/>
    </location>
</feature>
<dbReference type="InterPro" id="IPR051799">
    <property type="entry name" value="NADH_flavin_oxidoreductase"/>
</dbReference>